<dbReference type="InterPro" id="IPR001478">
    <property type="entry name" value="PDZ"/>
</dbReference>
<evidence type="ECO:0000259" key="3">
    <source>
        <dbReference type="PROSITE" id="PS50106"/>
    </source>
</evidence>
<evidence type="ECO:0000313" key="5">
    <source>
        <dbReference type="Proteomes" id="UP000784880"/>
    </source>
</evidence>
<dbReference type="EMBL" id="JAHQCS010000110">
    <property type="protein sequence ID" value="MBU9712782.1"/>
    <property type="molecule type" value="Genomic_DNA"/>
</dbReference>
<feature type="compositionally biased region" description="Basic and acidic residues" evidence="1">
    <location>
        <begin position="685"/>
        <end position="705"/>
    </location>
</feature>
<feature type="compositionally biased region" description="Acidic residues" evidence="1">
    <location>
        <begin position="560"/>
        <end position="569"/>
    </location>
</feature>
<dbReference type="PROSITE" id="PS50106">
    <property type="entry name" value="PDZ"/>
    <property type="match status" value="1"/>
</dbReference>
<keyword evidence="5" id="KW-1185">Reference proteome</keyword>
<dbReference type="SMART" id="SM00228">
    <property type="entry name" value="PDZ"/>
    <property type="match status" value="1"/>
</dbReference>
<feature type="compositionally biased region" description="Basic and acidic residues" evidence="1">
    <location>
        <begin position="446"/>
        <end position="457"/>
    </location>
</feature>
<feature type="transmembrane region" description="Helical" evidence="2">
    <location>
        <begin position="142"/>
        <end position="164"/>
    </location>
</feature>
<feature type="compositionally biased region" description="Acidic residues" evidence="1">
    <location>
        <begin position="489"/>
        <end position="540"/>
    </location>
</feature>
<name>A0ABS6JGL0_9BACI</name>
<feature type="transmembrane region" description="Helical" evidence="2">
    <location>
        <begin position="15"/>
        <end position="33"/>
    </location>
</feature>
<feature type="compositionally biased region" description="Polar residues" evidence="1">
    <location>
        <begin position="635"/>
        <end position="647"/>
    </location>
</feature>
<proteinExistence type="predicted"/>
<evidence type="ECO:0000256" key="1">
    <source>
        <dbReference type="SAM" id="MobiDB-lite"/>
    </source>
</evidence>
<feature type="compositionally biased region" description="Acidic residues" evidence="1">
    <location>
        <begin position="673"/>
        <end position="684"/>
    </location>
</feature>
<feature type="compositionally biased region" description="Basic and acidic residues" evidence="1">
    <location>
        <begin position="570"/>
        <end position="580"/>
    </location>
</feature>
<feature type="compositionally biased region" description="Acidic residues" evidence="1">
    <location>
        <begin position="593"/>
        <end position="603"/>
    </location>
</feature>
<feature type="transmembrane region" description="Helical" evidence="2">
    <location>
        <begin position="54"/>
        <end position="73"/>
    </location>
</feature>
<feature type="compositionally biased region" description="Basic and acidic residues" evidence="1">
    <location>
        <begin position="625"/>
        <end position="634"/>
    </location>
</feature>
<accession>A0ABS6JGL0</accession>
<feature type="domain" description="PDZ" evidence="3">
    <location>
        <begin position="276"/>
        <end position="362"/>
    </location>
</feature>
<dbReference type="RefSeq" id="WP_217066955.1">
    <property type="nucleotide sequence ID" value="NZ_JAHQCS010000110.1"/>
</dbReference>
<gene>
    <name evidence="4" type="ORF">KS419_13710</name>
</gene>
<evidence type="ECO:0000313" key="4">
    <source>
        <dbReference type="EMBL" id="MBU9712782.1"/>
    </source>
</evidence>
<feature type="transmembrane region" description="Helical" evidence="2">
    <location>
        <begin position="185"/>
        <end position="204"/>
    </location>
</feature>
<feature type="transmembrane region" description="Helical" evidence="2">
    <location>
        <begin position="216"/>
        <end position="234"/>
    </location>
</feature>
<organism evidence="4 5">
    <name type="scientific">Evansella tamaricis</name>
    <dbReference type="NCBI Taxonomy" id="2069301"/>
    <lineage>
        <taxon>Bacteria</taxon>
        <taxon>Bacillati</taxon>
        <taxon>Bacillota</taxon>
        <taxon>Bacilli</taxon>
        <taxon>Bacillales</taxon>
        <taxon>Bacillaceae</taxon>
        <taxon>Evansella</taxon>
    </lineage>
</organism>
<reference evidence="4 5" key="1">
    <citation type="submission" date="2021-06" db="EMBL/GenBank/DDBJ databases">
        <title>Bacillus sp. RD4P76, an endophyte from a halophyte.</title>
        <authorList>
            <person name="Sun J.-Q."/>
        </authorList>
    </citation>
    <scope>NUCLEOTIDE SEQUENCE [LARGE SCALE GENOMIC DNA]</scope>
    <source>
        <strain evidence="4 5">CGMCC 1.15917</strain>
    </source>
</reference>
<feature type="transmembrane region" description="Helical" evidence="2">
    <location>
        <begin position="102"/>
        <end position="122"/>
    </location>
</feature>
<comment type="caution">
    <text evidence="4">The sequence shown here is derived from an EMBL/GenBank/DDBJ whole genome shotgun (WGS) entry which is preliminary data.</text>
</comment>
<dbReference type="Proteomes" id="UP000784880">
    <property type="component" value="Unassembled WGS sequence"/>
</dbReference>
<sequence>MDIVALELLKALGRLWLHPLTYLFFLAAIWIGLARVKRERKDFHTRVYDVIHELTYPLLISLGFIIVISLIVAGIGIEIPFSMMILLAVIWILFLPFKNARLLSMTMVGSIALIIALFLPQGGTDYPWLNDFLFELSGMNPIGFVWLLVILLLTESLLILTNGWKKTSPMLYKSKRGKTVGAHKVNRLWFLPIFVLIPMGTISLDSWWPLFPSSGSAANGFMFVPFVIGIHAIIKSDYPSYAIKLIGKRLLLLGILAALIAGAATYWTFLFPAVAGFIILGREIVYYSQRSSESKQNSIFSQRQQGLVVLGILPHSTAEKMGIEVGEIITKVNGLEVYTQRDVYEALQKNSAYCKLEVLDYAGEIRFAQSSIFEGDHYQIGLLFVPDDGEGNNLSARGLRSSVVIHQDRNVAKTPDTEKQSVVDGTGDGVIEQGTLWETENHDAPADAELTPHHQGEIDSTGEDDLNDNKTDGMNEADSNVSGARPEFTFDETELIENDTENDTGYDTENDTGYDTENDTGYDTENDTENDTEFETEYDSEIYSQNDYKVYSETDNASSENEDDPDDPELSAREINHEETEFNINGINHDETESSENENDQDDQTGLNANENASDEFEFNANEKGYGRQADKNSDATASRPTVLNDSEATKTGHWDEVKRQESVSSRAPNEETLWDVLDDDESMEDGKDGTDSEDDFFAKLKGFRESASATEEWELDQDQNNANVEEEDDSTKLKNESAYGEQGKLDQMERRPERGDLPYGQAAGLSAFYDEFRKTQPQRNKWRPTLEKDDEGKDKK</sequence>
<feature type="compositionally biased region" description="Basic and acidic residues" evidence="1">
    <location>
        <begin position="648"/>
        <end position="662"/>
    </location>
</feature>
<dbReference type="Pfam" id="PF17820">
    <property type="entry name" value="PDZ_6"/>
    <property type="match status" value="1"/>
</dbReference>
<feature type="region of interest" description="Disordered" evidence="1">
    <location>
        <begin position="446"/>
        <end position="797"/>
    </location>
</feature>
<keyword evidence="2" id="KW-0812">Transmembrane</keyword>
<protein>
    <recommendedName>
        <fullName evidence="3">PDZ domain-containing protein</fullName>
    </recommendedName>
</protein>
<feature type="compositionally biased region" description="Basic and acidic residues" evidence="1">
    <location>
        <begin position="785"/>
        <end position="797"/>
    </location>
</feature>
<evidence type="ECO:0000256" key="2">
    <source>
        <dbReference type="SAM" id="Phobius"/>
    </source>
</evidence>
<feature type="transmembrane region" description="Helical" evidence="2">
    <location>
        <begin position="79"/>
        <end position="95"/>
    </location>
</feature>
<feature type="compositionally biased region" description="Basic and acidic residues" evidence="1">
    <location>
        <begin position="744"/>
        <end position="757"/>
    </location>
</feature>
<dbReference type="InterPro" id="IPR041489">
    <property type="entry name" value="PDZ_6"/>
</dbReference>
<keyword evidence="2" id="KW-1133">Transmembrane helix</keyword>
<feature type="transmembrane region" description="Helical" evidence="2">
    <location>
        <begin position="250"/>
        <end position="280"/>
    </location>
</feature>
<keyword evidence="2" id="KW-0472">Membrane</keyword>